<gene>
    <name evidence="2" type="ORF">P167DRAFT_547661</name>
</gene>
<evidence type="ECO:0000313" key="3">
    <source>
        <dbReference type="Proteomes" id="UP000277580"/>
    </source>
</evidence>
<keyword evidence="3" id="KW-1185">Reference proteome</keyword>
<accession>A0A3N4KHD6</accession>
<dbReference type="EMBL" id="ML119147">
    <property type="protein sequence ID" value="RPB09900.1"/>
    <property type="molecule type" value="Genomic_DNA"/>
</dbReference>
<feature type="signal peptide" evidence="1">
    <location>
        <begin position="1"/>
        <end position="16"/>
    </location>
</feature>
<sequence>MLSSLILFGFASLINAAAQNSVCLPTGGVRNTFTVNFDDLNATTALHPAPTLYEGFKFDPSWNIVQAGPNIPFIPHSPSNVLVTGPNYNNTHAEFSVAEKGDAFDVVSLWMIGCFVNPRYFSNDTACLTTFTGKRIDGSVVSFERPVRKTTMEIIQDFPDRKFTNLVSFHMKNRWEIKNQTSGHPAGRFGIDNIVINKVDPTASCAAKKYARYVKY</sequence>
<proteinExistence type="predicted"/>
<name>A0A3N4KHD6_9PEZI</name>
<protein>
    <recommendedName>
        <fullName evidence="4">Concanavalin A-like lectin/glucanase</fullName>
    </recommendedName>
</protein>
<dbReference type="Proteomes" id="UP000277580">
    <property type="component" value="Unassembled WGS sequence"/>
</dbReference>
<evidence type="ECO:0000313" key="2">
    <source>
        <dbReference type="EMBL" id="RPB09900.1"/>
    </source>
</evidence>
<organism evidence="2 3">
    <name type="scientific">Morchella conica CCBAS932</name>
    <dbReference type="NCBI Taxonomy" id="1392247"/>
    <lineage>
        <taxon>Eukaryota</taxon>
        <taxon>Fungi</taxon>
        <taxon>Dikarya</taxon>
        <taxon>Ascomycota</taxon>
        <taxon>Pezizomycotina</taxon>
        <taxon>Pezizomycetes</taxon>
        <taxon>Pezizales</taxon>
        <taxon>Morchellaceae</taxon>
        <taxon>Morchella</taxon>
    </lineage>
</organism>
<dbReference type="OrthoDB" id="5281727at2759"/>
<keyword evidence="1" id="KW-0732">Signal</keyword>
<dbReference type="AlphaFoldDB" id="A0A3N4KHD6"/>
<dbReference type="InParanoid" id="A0A3N4KHD6"/>
<reference evidence="2 3" key="1">
    <citation type="journal article" date="2018" name="Nat. Ecol. Evol.">
        <title>Pezizomycetes genomes reveal the molecular basis of ectomycorrhizal truffle lifestyle.</title>
        <authorList>
            <person name="Murat C."/>
            <person name="Payen T."/>
            <person name="Noel B."/>
            <person name="Kuo A."/>
            <person name="Morin E."/>
            <person name="Chen J."/>
            <person name="Kohler A."/>
            <person name="Krizsan K."/>
            <person name="Balestrini R."/>
            <person name="Da Silva C."/>
            <person name="Montanini B."/>
            <person name="Hainaut M."/>
            <person name="Levati E."/>
            <person name="Barry K.W."/>
            <person name="Belfiori B."/>
            <person name="Cichocki N."/>
            <person name="Clum A."/>
            <person name="Dockter R.B."/>
            <person name="Fauchery L."/>
            <person name="Guy J."/>
            <person name="Iotti M."/>
            <person name="Le Tacon F."/>
            <person name="Lindquist E.A."/>
            <person name="Lipzen A."/>
            <person name="Malagnac F."/>
            <person name="Mello A."/>
            <person name="Molinier V."/>
            <person name="Miyauchi S."/>
            <person name="Poulain J."/>
            <person name="Riccioni C."/>
            <person name="Rubini A."/>
            <person name="Sitrit Y."/>
            <person name="Splivallo R."/>
            <person name="Traeger S."/>
            <person name="Wang M."/>
            <person name="Zifcakova L."/>
            <person name="Wipf D."/>
            <person name="Zambonelli A."/>
            <person name="Paolocci F."/>
            <person name="Nowrousian M."/>
            <person name="Ottonello S."/>
            <person name="Baldrian P."/>
            <person name="Spatafora J.W."/>
            <person name="Henrissat B."/>
            <person name="Nagy L.G."/>
            <person name="Aury J.M."/>
            <person name="Wincker P."/>
            <person name="Grigoriev I.V."/>
            <person name="Bonfante P."/>
            <person name="Martin F.M."/>
        </authorList>
    </citation>
    <scope>NUCLEOTIDE SEQUENCE [LARGE SCALE GENOMIC DNA]</scope>
    <source>
        <strain evidence="2 3">CCBAS932</strain>
    </source>
</reference>
<feature type="chain" id="PRO_5018177563" description="Concanavalin A-like lectin/glucanase" evidence="1">
    <location>
        <begin position="17"/>
        <end position="216"/>
    </location>
</feature>
<evidence type="ECO:0008006" key="4">
    <source>
        <dbReference type="Google" id="ProtNLM"/>
    </source>
</evidence>
<evidence type="ECO:0000256" key="1">
    <source>
        <dbReference type="SAM" id="SignalP"/>
    </source>
</evidence>